<reference evidence="2 3" key="1">
    <citation type="submission" date="2015-09" db="EMBL/GenBank/DDBJ databases">
        <title>Complete genome sequence of a benzo[a]pyrene-degrading bacterium Altererythrobacter epoxidivorans CGMCC 1.7731T.</title>
        <authorList>
            <person name="Li Z."/>
            <person name="Cheng H."/>
            <person name="Huo Y."/>
            <person name="Xu X."/>
        </authorList>
    </citation>
    <scope>NUCLEOTIDE SEQUENCE [LARGE SCALE GENOMIC DNA]</scope>
    <source>
        <strain evidence="2 3">CGMCC 1.7731</strain>
    </source>
</reference>
<dbReference type="InterPro" id="IPR010364">
    <property type="entry name" value="Uncharacterised_IM_CreD"/>
</dbReference>
<feature type="transmembrane region" description="Helical" evidence="1">
    <location>
        <begin position="319"/>
        <end position="340"/>
    </location>
</feature>
<dbReference type="PATRIC" id="fig|361183.4.peg.1317"/>
<dbReference type="NCBIfam" id="NF008712">
    <property type="entry name" value="PRK11715.1-1"/>
    <property type="match status" value="1"/>
</dbReference>
<evidence type="ECO:0000313" key="2">
    <source>
        <dbReference type="EMBL" id="ALE16641.1"/>
    </source>
</evidence>
<dbReference type="PIRSF" id="PIRSF004548">
    <property type="entry name" value="CreD"/>
    <property type="match status" value="1"/>
</dbReference>
<feature type="transmembrane region" description="Helical" evidence="1">
    <location>
        <begin position="423"/>
        <end position="442"/>
    </location>
</feature>
<proteinExistence type="predicted"/>
<sequence>MKLLFATLIGVALIIPLVFVYALVSDRQHQARVAQDSIASGWAGAQVVTGPVLVIPYTEERVTTEMVDGQKTTRTVETRDELFLAPERQSIDTEIDPEVKERAIYKSVIYDIAAQGQARFALPADLGKYGVTAGQLILGEAEVRLGISDPRGLQPDARLKVAGKNLPLEPGKGSASSGGSGVHANFDWSEGKPLDVEWSYSLRGSRSISVVPRGKETVWTARSSWPHPSFVGSFLPGDEDRTISDDGFEARWSISNLALGETVLTKAEPTMPIVSDNPEEDYRVAMVEDRGGTGISKAATIRLVEPVDLYSRVDRSVKYGFLFIGFTFLAFLMFDVVAGASVASAEYLLTGAGLILFFVMLLAFAEMLGFTIAYVIASGAIIGLLTSYSAAVLGSWKRAQVIGALLVGLYAVLYVLLSLEAWSLVIGSILLFLALAGVMFATRNIDWSGVGRSEEQAAEVN</sequence>
<evidence type="ECO:0000313" key="3">
    <source>
        <dbReference type="Proteomes" id="UP000057938"/>
    </source>
</evidence>
<dbReference type="Proteomes" id="UP000057938">
    <property type="component" value="Chromosome"/>
</dbReference>
<feature type="transmembrane region" description="Helical" evidence="1">
    <location>
        <begin position="371"/>
        <end position="394"/>
    </location>
</feature>
<feature type="transmembrane region" description="Helical" evidence="1">
    <location>
        <begin position="401"/>
        <end position="417"/>
    </location>
</feature>
<dbReference type="Pfam" id="PF06123">
    <property type="entry name" value="CreD"/>
    <property type="match status" value="1"/>
</dbReference>
<dbReference type="KEGG" id="aep:AMC99_01347"/>
<dbReference type="EMBL" id="CP012669">
    <property type="protein sequence ID" value="ALE16641.1"/>
    <property type="molecule type" value="Genomic_DNA"/>
</dbReference>
<dbReference type="AlphaFoldDB" id="A0A0M4LUK9"/>
<dbReference type="GO" id="GO:0005886">
    <property type="term" value="C:plasma membrane"/>
    <property type="evidence" value="ECO:0007669"/>
    <property type="project" value="TreeGrafter"/>
</dbReference>
<dbReference type="STRING" id="361183.AMC99_01347"/>
<keyword evidence="1" id="KW-0812">Transmembrane</keyword>
<accession>A0A0M4LUK9</accession>
<feature type="transmembrane region" description="Helical" evidence="1">
    <location>
        <begin position="347"/>
        <end position="365"/>
    </location>
</feature>
<keyword evidence="1" id="KW-0472">Membrane</keyword>
<name>A0A0M4LUK9_9SPHN</name>
<organism evidence="2 3">
    <name type="scientific">Altererythrobacter epoxidivorans</name>
    <dbReference type="NCBI Taxonomy" id="361183"/>
    <lineage>
        <taxon>Bacteria</taxon>
        <taxon>Pseudomonadati</taxon>
        <taxon>Pseudomonadota</taxon>
        <taxon>Alphaproteobacteria</taxon>
        <taxon>Sphingomonadales</taxon>
        <taxon>Erythrobacteraceae</taxon>
        <taxon>Altererythrobacter</taxon>
    </lineage>
</organism>
<gene>
    <name evidence="2" type="ORF">AMC99_01347</name>
</gene>
<protein>
    <submittedName>
        <fullName evidence="2">Inner membrane protein CreD</fullName>
    </submittedName>
</protein>
<dbReference type="PANTHER" id="PTHR30092">
    <property type="entry name" value="INNER MEMBRANE PROTEIN CRED"/>
    <property type="match status" value="1"/>
</dbReference>
<keyword evidence="3" id="KW-1185">Reference proteome</keyword>
<keyword evidence="1" id="KW-1133">Transmembrane helix</keyword>
<dbReference type="PANTHER" id="PTHR30092:SF0">
    <property type="entry name" value="INNER MEMBRANE PROTEIN CRED"/>
    <property type="match status" value="1"/>
</dbReference>
<evidence type="ECO:0000256" key="1">
    <source>
        <dbReference type="SAM" id="Phobius"/>
    </source>
</evidence>